<dbReference type="OrthoDB" id="5363652at2"/>
<sequence length="331" mass="38108">MLGVSLWWLENMANTRPLKAHLSYQQQLDQLRQRGLVVGSEKSALATLERLGYYRLSGYFYPLRQTKPIGHPGRLDHFQDGASFELVQALAEFDKRLRLISMYSIESVELAVRVAIAHHLGKFDSQAHLNPSLLDGKFSQPRKNGEPSAHDRWCERYEKMLKDSKEDFVQHHIHAYGGQLPIWVAIELWDFGMLSRFFSGMEFRDRNRLAAKLGAVNGEVLASWLRAFNFVRNVAAHHSRLWNRRSPEIPKLPPQDRCHWLAPLHAQPDSASKMFGIFSCLLVLMRMIAPSNDWLLQLKQHLRTFPDTDLLSLEAAGFPTAWDSLPLWNTD</sequence>
<name>A0A2S9K1J1_9BURK</name>
<comment type="caution">
    <text evidence="1">The sequence shown here is derived from an EMBL/GenBank/DDBJ whole genome shotgun (WGS) entry which is preliminary data.</text>
</comment>
<protein>
    <submittedName>
        <fullName evidence="1">Abortive phage resistance protein</fullName>
    </submittedName>
</protein>
<accession>A0A2S9K1J1</accession>
<dbReference type="Proteomes" id="UP000238589">
    <property type="component" value="Unassembled WGS sequence"/>
</dbReference>
<reference evidence="1 2" key="1">
    <citation type="submission" date="2018-03" db="EMBL/GenBank/DDBJ databases">
        <title>Comparative genomics illustrates the genes involved in a hyperalkaliphilic mechanisms of Serpentinomonas isolated from highly-alkaline calcium-rich serpentinized springs.</title>
        <authorList>
            <person name="Suzuki S."/>
            <person name="Ishii S."/>
            <person name="Walworth N."/>
            <person name="Bird L."/>
            <person name="Kuenen J.G."/>
            <person name="Nealson K.H."/>
        </authorList>
    </citation>
    <scope>NUCLEOTIDE SEQUENCE [LARGE SCALE GENOMIC DNA]</scope>
    <source>
        <strain evidence="1 2">P1</strain>
    </source>
</reference>
<dbReference type="Pfam" id="PF07751">
    <property type="entry name" value="Abi_2"/>
    <property type="match status" value="1"/>
</dbReference>
<evidence type="ECO:0000313" key="2">
    <source>
        <dbReference type="Proteomes" id="UP000238589"/>
    </source>
</evidence>
<evidence type="ECO:0000313" key="1">
    <source>
        <dbReference type="EMBL" id="PRD64314.1"/>
    </source>
</evidence>
<dbReference type="PIRSF" id="PIRSF034934">
    <property type="entry name" value="AbiF_AbiD"/>
    <property type="match status" value="1"/>
</dbReference>
<dbReference type="AlphaFoldDB" id="A0A2S9K1J1"/>
<keyword evidence="2" id="KW-1185">Reference proteome</keyword>
<dbReference type="InterPro" id="IPR011664">
    <property type="entry name" value="Abi_system_AbiD/AbiF-like"/>
</dbReference>
<dbReference type="EMBL" id="PVLQ01000075">
    <property type="protein sequence ID" value="PRD64314.1"/>
    <property type="molecule type" value="Genomic_DNA"/>
</dbReference>
<proteinExistence type="predicted"/>
<gene>
    <name evidence="1" type="ORF">C6P64_15115</name>
</gene>
<dbReference type="InterPro" id="IPR017034">
    <property type="entry name" value="Abi_system_AbiD/AbiF"/>
</dbReference>
<organism evidence="1 2">
    <name type="scientific">Malikia granosa</name>
    <dbReference type="NCBI Taxonomy" id="263067"/>
    <lineage>
        <taxon>Bacteria</taxon>
        <taxon>Pseudomonadati</taxon>
        <taxon>Pseudomonadota</taxon>
        <taxon>Betaproteobacteria</taxon>
        <taxon>Burkholderiales</taxon>
        <taxon>Comamonadaceae</taxon>
        <taxon>Malikia</taxon>
    </lineage>
</organism>